<name>A0AA88D2D6_FICCA</name>
<reference evidence="2" key="1">
    <citation type="submission" date="2023-07" db="EMBL/GenBank/DDBJ databases">
        <title>draft genome sequence of fig (Ficus carica).</title>
        <authorList>
            <person name="Takahashi T."/>
            <person name="Nishimura K."/>
        </authorList>
    </citation>
    <scope>NUCLEOTIDE SEQUENCE</scope>
</reference>
<proteinExistence type="predicted"/>
<dbReference type="PANTHER" id="PTHR37199:SF5">
    <property type="entry name" value="TRANSMEMBRANE PROTEIN"/>
    <property type="match status" value="1"/>
</dbReference>
<dbReference type="Proteomes" id="UP001187192">
    <property type="component" value="Unassembled WGS sequence"/>
</dbReference>
<keyword evidence="1" id="KW-0812">Transmembrane</keyword>
<evidence type="ECO:0000256" key="1">
    <source>
        <dbReference type="SAM" id="Phobius"/>
    </source>
</evidence>
<dbReference type="EMBL" id="BTGU01000008">
    <property type="protein sequence ID" value="GMN38637.1"/>
    <property type="molecule type" value="Genomic_DNA"/>
</dbReference>
<keyword evidence="1" id="KW-0472">Membrane</keyword>
<comment type="caution">
    <text evidence="2">The sequence shown here is derived from an EMBL/GenBank/DDBJ whole genome shotgun (WGS) entry which is preliminary data.</text>
</comment>
<organism evidence="2 3">
    <name type="scientific">Ficus carica</name>
    <name type="common">Common fig</name>
    <dbReference type="NCBI Taxonomy" id="3494"/>
    <lineage>
        <taxon>Eukaryota</taxon>
        <taxon>Viridiplantae</taxon>
        <taxon>Streptophyta</taxon>
        <taxon>Embryophyta</taxon>
        <taxon>Tracheophyta</taxon>
        <taxon>Spermatophyta</taxon>
        <taxon>Magnoliopsida</taxon>
        <taxon>eudicotyledons</taxon>
        <taxon>Gunneridae</taxon>
        <taxon>Pentapetalae</taxon>
        <taxon>rosids</taxon>
        <taxon>fabids</taxon>
        <taxon>Rosales</taxon>
        <taxon>Moraceae</taxon>
        <taxon>Ficeae</taxon>
        <taxon>Ficus</taxon>
    </lineage>
</organism>
<dbReference type="PANTHER" id="PTHR37199">
    <property type="entry name" value="TRANSMEMBRANE PROTEIN"/>
    <property type="match status" value="1"/>
</dbReference>
<evidence type="ECO:0000313" key="3">
    <source>
        <dbReference type="Proteomes" id="UP001187192"/>
    </source>
</evidence>
<keyword evidence="3" id="KW-1185">Reference proteome</keyword>
<gene>
    <name evidence="2" type="ORF">TIFTF001_007869</name>
</gene>
<sequence length="80" mass="7685">MVREWRGLAGVLGGERGASESFLSGVVFVVMAALLSLAVITAVVFSCADGASKDKASAAHTDTYGGTACAAGCGGGGCGG</sequence>
<protein>
    <submittedName>
        <fullName evidence="2">Uncharacterized protein</fullName>
    </submittedName>
</protein>
<keyword evidence="1" id="KW-1133">Transmembrane helix</keyword>
<accession>A0AA88D2D6</accession>
<feature type="transmembrane region" description="Helical" evidence="1">
    <location>
        <begin position="22"/>
        <end position="45"/>
    </location>
</feature>
<dbReference type="AlphaFoldDB" id="A0AA88D2D6"/>
<evidence type="ECO:0000313" key="2">
    <source>
        <dbReference type="EMBL" id="GMN38637.1"/>
    </source>
</evidence>